<gene>
    <name evidence="1" type="ORF">H9735_00915</name>
</gene>
<evidence type="ECO:0000313" key="2">
    <source>
        <dbReference type="Proteomes" id="UP000886721"/>
    </source>
</evidence>
<reference evidence="1" key="2">
    <citation type="submission" date="2021-04" db="EMBL/GenBank/DDBJ databases">
        <authorList>
            <person name="Gilroy R."/>
        </authorList>
    </citation>
    <scope>NUCLEOTIDE SEQUENCE</scope>
    <source>
        <strain evidence="1">CHK191-13928</strain>
    </source>
</reference>
<dbReference type="AlphaFoldDB" id="A0A9D1WV83"/>
<name>A0A9D1WV83_9FIRM</name>
<comment type="caution">
    <text evidence="1">The sequence shown here is derived from an EMBL/GenBank/DDBJ whole genome shotgun (WGS) entry which is preliminary data.</text>
</comment>
<reference evidence="1" key="1">
    <citation type="journal article" date="2021" name="PeerJ">
        <title>Extensive microbial diversity within the chicken gut microbiome revealed by metagenomics and culture.</title>
        <authorList>
            <person name="Gilroy R."/>
            <person name="Ravi A."/>
            <person name="Getino M."/>
            <person name="Pursley I."/>
            <person name="Horton D.L."/>
            <person name="Alikhan N.F."/>
            <person name="Baker D."/>
            <person name="Gharbi K."/>
            <person name="Hall N."/>
            <person name="Watson M."/>
            <person name="Adriaenssens E.M."/>
            <person name="Foster-Nyarko E."/>
            <person name="Jarju S."/>
            <person name="Secka A."/>
            <person name="Antonio M."/>
            <person name="Oren A."/>
            <person name="Chaudhuri R.R."/>
            <person name="La Ragione R."/>
            <person name="Hildebrand F."/>
            <person name="Pallen M.J."/>
        </authorList>
    </citation>
    <scope>NUCLEOTIDE SEQUENCE</scope>
    <source>
        <strain evidence="1">CHK191-13928</strain>
    </source>
</reference>
<proteinExistence type="predicted"/>
<dbReference type="SUPFAM" id="SSF52540">
    <property type="entry name" value="P-loop containing nucleoside triphosphate hydrolases"/>
    <property type="match status" value="1"/>
</dbReference>
<dbReference type="EMBL" id="DXEM01000004">
    <property type="protein sequence ID" value="HIX66665.1"/>
    <property type="molecule type" value="Genomic_DNA"/>
</dbReference>
<sequence length="495" mass="57238">MRICPFCLNKIESTEVDFLFEDEFTDWDFLRSMRKIENFPLNAREDKKYVAFRRQKKLSVTDKADTARVFIRHEELYSFITALRKYCKKEDTGIVWDQNNQIEESFAFDDGYILTVRCKNQENEDSILEISSETMTKKASMICSHCHNILPSGFFHYHQITIGLIGRKDAGKTCMLVSLLANQRKAINGSSDVLSFEEVQTIQDSSYQELREKVRLLEENGICPDSTRLFIAPVILKAIWKISGEEHCYMVCIYDAAGELLENAAQNENVLENIVCTDGWIYLIDPKNTGLGTAVEMLSEENKIKILKRAKIADANLQIRMQQNDSEAQTVYKIMQDLLSDVDTEAQIRNFCDNLLQCLRKKQGGFESESNLPEIAFVLSKLDEIKTFLNEKFHDISLFDKSINYLSAEGDEAWRDREDQIREIFDEFVMNSSSMNTHYNMYLTSALGCSTRQESMNGTMIYKLDGKYDPIRIGEAFVRTTMALMQNQIEREDRE</sequence>
<dbReference type="Proteomes" id="UP000886721">
    <property type="component" value="Unassembled WGS sequence"/>
</dbReference>
<organism evidence="1 2">
    <name type="scientific">Candidatus Anaerostipes excrementavium</name>
    <dbReference type="NCBI Taxonomy" id="2838463"/>
    <lineage>
        <taxon>Bacteria</taxon>
        <taxon>Bacillati</taxon>
        <taxon>Bacillota</taxon>
        <taxon>Clostridia</taxon>
        <taxon>Lachnospirales</taxon>
        <taxon>Lachnospiraceae</taxon>
        <taxon>Anaerostipes</taxon>
    </lineage>
</organism>
<accession>A0A9D1WV83</accession>
<evidence type="ECO:0000313" key="1">
    <source>
        <dbReference type="EMBL" id="HIX66665.1"/>
    </source>
</evidence>
<protein>
    <submittedName>
        <fullName evidence="1">Uncharacterized protein</fullName>
    </submittedName>
</protein>
<dbReference type="InterPro" id="IPR027417">
    <property type="entry name" value="P-loop_NTPase"/>
</dbReference>